<evidence type="ECO:0000256" key="4">
    <source>
        <dbReference type="ARBA" id="ARBA00020830"/>
    </source>
</evidence>
<evidence type="ECO:0000256" key="8">
    <source>
        <dbReference type="ARBA" id="ARBA00022824"/>
    </source>
</evidence>
<keyword evidence="7 13" id="KW-0812">Transmembrane</keyword>
<dbReference type="InterPro" id="IPR037674">
    <property type="entry name" value="PIG-G_N"/>
</dbReference>
<dbReference type="PANTHER" id="PTHR23072:SF0">
    <property type="entry name" value="GPI ETHANOLAMINE PHOSPHATE TRANSFERASE 2"/>
    <property type="match status" value="1"/>
</dbReference>
<accession>A0A9P8RTP4</accession>
<keyword evidence="6 13" id="KW-0808">Transferase</keyword>
<keyword evidence="8 13" id="KW-0256">Endoplasmic reticulum</keyword>
<evidence type="ECO:0000256" key="3">
    <source>
        <dbReference type="ARBA" id="ARBA00005315"/>
    </source>
</evidence>
<dbReference type="SUPFAM" id="SSF53649">
    <property type="entry name" value="Alkaline phosphatase-like"/>
    <property type="match status" value="1"/>
</dbReference>
<keyword evidence="5 13" id="KW-0337">GPI-anchor biosynthesis</keyword>
<dbReference type="InterPro" id="IPR039527">
    <property type="entry name" value="PIGG/GPI7"/>
</dbReference>
<comment type="caution">
    <text evidence="13">Lacks conserved residue(s) required for the propagation of feature annotation.</text>
</comment>
<organism evidence="14 15">
    <name type="scientific">Trichoglossum hirsutum</name>
    <dbReference type="NCBI Taxonomy" id="265104"/>
    <lineage>
        <taxon>Eukaryota</taxon>
        <taxon>Fungi</taxon>
        <taxon>Dikarya</taxon>
        <taxon>Ascomycota</taxon>
        <taxon>Pezizomycotina</taxon>
        <taxon>Geoglossomycetes</taxon>
        <taxon>Geoglossales</taxon>
        <taxon>Geoglossaceae</taxon>
        <taxon>Trichoglossum</taxon>
    </lineage>
</organism>
<evidence type="ECO:0000256" key="2">
    <source>
        <dbReference type="ARBA" id="ARBA00004687"/>
    </source>
</evidence>
<evidence type="ECO:0000256" key="1">
    <source>
        <dbReference type="ARBA" id="ARBA00004477"/>
    </source>
</evidence>
<dbReference type="EMBL" id="JAGHQM010000060">
    <property type="protein sequence ID" value="KAH0565788.1"/>
    <property type="molecule type" value="Genomic_DNA"/>
</dbReference>
<evidence type="ECO:0000256" key="11">
    <source>
        <dbReference type="ARBA" id="ARBA00023180"/>
    </source>
</evidence>
<comment type="subcellular location">
    <subcellularLocation>
        <location evidence="1 13">Endoplasmic reticulum membrane</location>
        <topology evidence="1 13">Multi-pass membrane protein</topology>
    </subcellularLocation>
</comment>
<comment type="caution">
    <text evidence="14">The sequence shown here is derived from an EMBL/GenBank/DDBJ whole genome shotgun (WGS) entry which is preliminary data.</text>
</comment>
<evidence type="ECO:0000256" key="13">
    <source>
        <dbReference type="RuleBase" id="RU367106"/>
    </source>
</evidence>
<feature type="transmembrane region" description="Helical" evidence="13">
    <location>
        <begin position="7"/>
        <end position="29"/>
    </location>
</feature>
<keyword evidence="15" id="KW-1185">Reference proteome</keyword>
<comment type="function">
    <text evidence="12 13">Ethanolamine phosphate transferase involved in glycosylphosphatidylinositol-anchor biosynthesis. Transfers ethanolamine phosphate to the GPI second mannose.</text>
</comment>
<keyword evidence="10 13" id="KW-0472">Membrane</keyword>
<reference evidence="14" key="1">
    <citation type="submission" date="2021-03" db="EMBL/GenBank/DDBJ databases">
        <title>Comparative genomics and phylogenomic investigation of the class Geoglossomycetes provide insights into ecological specialization and systematics.</title>
        <authorList>
            <person name="Melie T."/>
            <person name="Pirro S."/>
            <person name="Miller A.N."/>
            <person name="Quandt A."/>
        </authorList>
    </citation>
    <scope>NUCLEOTIDE SEQUENCE</scope>
    <source>
        <strain evidence="14">CAQ_001_2017</strain>
    </source>
</reference>
<dbReference type="FunFam" id="3.40.720.10:FF:000045">
    <property type="entry name" value="GPI ethanolamine phosphate transferase 2"/>
    <property type="match status" value="1"/>
</dbReference>
<evidence type="ECO:0000256" key="7">
    <source>
        <dbReference type="ARBA" id="ARBA00022692"/>
    </source>
</evidence>
<dbReference type="InterPro" id="IPR017850">
    <property type="entry name" value="Alkaline_phosphatase_core_sf"/>
</dbReference>
<sequence length="433" mass="47639">MKQKLSAFLLVVANILLPLAILTFGSGFFPYKPFLPGLAEYRDVEIERAPEAPFDRLVFMVVDALRSDFVYSHASGFEFTQRLISTGAAIPFTAHATSPTITMPRIKALTTGSIPSFLDVILNFAESDTTATLAHQDTWLAQMQAKKGGRLVMYGDDTWLKLFPTTFTRADGTSSFFVSDFSEVDNNVTRHVPDELENNDWNAMIMHYLGLDHIGHKTGPRSPHMFPKQREMDNIVQQIYEKLESDTHLQSTLFILCGDHGMNDAGNHGGSSSGETSAALVFISPKFKQISNGVPCPCKTDEEFQFYNVVEQSDLAPTLAGLLGFPVPRNNLGVFISDFLPLWEDKDKLQLVLGNARQILNIVKATFANSPFEGSAAAENCDLATSSVNELACRWARATGHLNERVGGVSGNYGQKIARLTEVFQSNSAPGKT</sequence>
<dbReference type="GO" id="GO:0006506">
    <property type="term" value="P:GPI anchor biosynthetic process"/>
    <property type="evidence" value="ECO:0007669"/>
    <property type="project" value="UniProtKB-KW"/>
</dbReference>
<dbReference type="AlphaFoldDB" id="A0A9P8RTP4"/>
<dbReference type="InterPro" id="IPR002591">
    <property type="entry name" value="Phosphodiest/P_Trfase"/>
</dbReference>
<dbReference type="CDD" id="cd16024">
    <property type="entry name" value="GPI_EPT_2"/>
    <property type="match status" value="1"/>
</dbReference>
<gene>
    <name evidence="14" type="primary">LAS21</name>
    <name evidence="14" type="ORF">GP486_000807</name>
</gene>
<comment type="pathway">
    <text evidence="2 13">Glycolipid biosynthesis; glycosylphosphatidylinositol-anchor biosynthesis.</text>
</comment>
<dbReference type="GO" id="GO:0005789">
    <property type="term" value="C:endoplasmic reticulum membrane"/>
    <property type="evidence" value="ECO:0007669"/>
    <property type="project" value="UniProtKB-SubCell"/>
</dbReference>
<dbReference type="GO" id="GO:0051267">
    <property type="term" value="F:CP2 mannose-ethanolamine phosphotransferase activity"/>
    <property type="evidence" value="ECO:0007669"/>
    <property type="project" value="TreeGrafter"/>
</dbReference>
<proteinExistence type="inferred from homology"/>
<evidence type="ECO:0000256" key="6">
    <source>
        <dbReference type="ARBA" id="ARBA00022679"/>
    </source>
</evidence>
<protein>
    <recommendedName>
        <fullName evidence="4 13">GPI ethanolamine phosphate transferase 2</fullName>
    </recommendedName>
</protein>
<keyword evidence="9 13" id="KW-1133">Transmembrane helix</keyword>
<evidence type="ECO:0000256" key="10">
    <source>
        <dbReference type="ARBA" id="ARBA00023136"/>
    </source>
</evidence>
<evidence type="ECO:0000313" key="15">
    <source>
        <dbReference type="Proteomes" id="UP000750711"/>
    </source>
</evidence>
<evidence type="ECO:0000256" key="9">
    <source>
        <dbReference type="ARBA" id="ARBA00022989"/>
    </source>
</evidence>
<dbReference type="Gene3D" id="3.40.720.10">
    <property type="entry name" value="Alkaline Phosphatase, subunit A"/>
    <property type="match status" value="1"/>
</dbReference>
<comment type="similarity">
    <text evidence="3 13">Belongs to the PIGG/PIGN/PIGO family. PIGG subfamily.</text>
</comment>
<keyword evidence="11" id="KW-0325">Glycoprotein</keyword>
<dbReference type="Proteomes" id="UP000750711">
    <property type="component" value="Unassembled WGS sequence"/>
</dbReference>
<evidence type="ECO:0000313" key="14">
    <source>
        <dbReference type="EMBL" id="KAH0565788.1"/>
    </source>
</evidence>
<evidence type="ECO:0000256" key="12">
    <source>
        <dbReference type="ARBA" id="ARBA00056729"/>
    </source>
</evidence>
<evidence type="ECO:0000256" key="5">
    <source>
        <dbReference type="ARBA" id="ARBA00022502"/>
    </source>
</evidence>
<dbReference type="Pfam" id="PF01663">
    <property type="entry name" value="Phosphodiest"/>
    <property type="match status" value="1"/>
</dbReference>
<dbReference type="PANTHER" id="PTHR23072">
    <property type="entry name" value="PHOSPHATIDYLINOSITOL GLYCAN-RELATED"/>
    <property type="match status" value="1"/>
</dbReference>
<name>A0A9P8RTP4_9PEZI</name>